<evidence type="ECO:0000313" key="2">
    <source>
        <dbReference type="EMBL" id="PPD59142.1"/>
    </source>
</evidence>
<dbReference type="SMART" id="SM00834">
    <property type="entry name" value="CxxC_CXXC_SSSS"/>
    <property type="match status" value="1"/>
</dbReference>
<keyword evidence="3" id="KW-1185">Reference proteome</keyword>
<organism evidence="2 3">
    <name type="scientific">Dehalogenimonas etheniformans</name>
    <dbReference type="NCBI Taxonomy" id="1536648"/>
    <lineage>
        <taxon>Bacteria</taxon>
        <taxon>Bacillati</taxon>
        <taxon>Chloroflexota</taxon>
        <taxon>Dehalococcoidia</taxon>
        <taxon>Dehalococcoidales</taxon>
        <taxon>Dehalococcoidaceae</taxon>
        <taxon>Dehalogenimonas</taxon>
    </lineage>
</organism>
<gene>
    <name evidence="2" type="ORF">JP09_000230</name>
</gene>
<comment type="caution">
    <text evidence="2">The sequence shown here is derived from an EMBL/GenBank/DDBJ whole genome shotgun (WGS) entry which is preliminary data.</text>
</comment>
<sequence length="97" mass="11061">MPLYEYECPGCQNTFEVIAKISDGTNINHCPNCGAQGYRLLSSFSWKHQTSSLEQFKHGADEKMFYAERRLSEDKSLDPGAWIEKVKAEKISKKASR</sequence>
<dbReference type="AlphaFoldDB" id="A0A2P5PA22"/>
<dbReference type="Proteomes" id="UP000235653">
    <property type="component" value="Unassembled WGS sequence"/>
</dbReference>
<accession>A0A2P5PA22</accession>
<dbReference type="InterPro" id="IPR013429">
    <property type="entry name" value="Regulatory_FmdB_Zinc_ribbon"/>
</dbReference>
<dbReference type="EMBL" id="JQAN02000001">
    <property type="protein sequence ID" value="PPD59142.1"/>
    <property type="molecule type" value="Genomic_DNA"/>
</dbReference>
<feature type="domain" description="Putative regulatory protein FmdB zinc ribbon" evidence="1">
    <location>
        <begin position="1"/>
        <end position="42"/>
    </location>
</feature>
<name>A0A2P5PA22_9CHLR</name>
<dbReference type="Pfam" id="PF09723">
    <property type="entry name" value="Zn_ribbon_8"/>
    <property type="match status" value="1"/>
</dbReference>
<protein>
    <submittedName>
        <fullName evidence="2">Zinc ribbon domain-containing protein</fullName>
    </submittedName>
</protein>
<dbReference type="NCBIfam" id="TIGR02605">
    <property type="entry name" value="CxxC_CxxC_SSSS"/>
    <property type="match status" value="1"/>
</dbReference>
<dbReference type="RefSeq" id="WP_102331376.1">
    <property type="nucleotide sequence ID" value="NZ_CP058566.2"/>
</dbReference>
<evidence type="ECO:0000313" key="3">
    <source>
        <dbReference type="Proteomes" id="UP000235653"/>
    </source>
</evidence>
<evidence type="ECO:0000259" key="1">
    <source>
        <dbReference type="SMART" id="SM00834"/>
    </source>
</evidence>
<dbReference type="OrthoDB" id="9813321at2"/>
<reference evidence="2 3" key="1">
    <citation type="journal article" date="2017" name="ISME J.">
        <title>Grape pomace compost harbors organohalide-respiring Dehalogenimonas species with novel reductive dehalogenase genes.</title>
        <authorList>
            <person name="Yang Y."/>
            <person name="Higgins S.A."/>
            <person name="Yan J."/>
            <person name="Simsir B."/>
            <person name="Chourey K."/>
            <person name="Iyer R."/>
            <person name="Hettich R.L."/>
            <person name="Baldwin B."/>
            <person name="Ogles D.M."/>
            <person name="Loffler F.E."/>
        </authorList>
    </citation>
    <scope>NUCLEOTIDE SEQUENCE [LARGE SCALE GENOMIC DNA]</scope>
    <source>
        <strain evidence="2 3">GP</strain>
    </source>
</reference>
<proteinExistence type="predicted"/>